<sequence length="204" mass="21328">MKDRQGQTVLESVLVMHVVKDVRDDARGGGEGGVRGGVRGGALATPLWPGRGASPRSPHTAVRRRLPHTAVSAHPPIALLRHLACRTVNVHNRCQSGNVGVPVSSGGPAPTSVLTTVPLPASVEVPTRPILRPNHNIPPTQDTNIVPRSIPKSARGGSASDPYPSGPHDPRIPAPAAPRPSDTLPTSRSSASPIPRPHAPLDMR</sequence>
<protein>
    <submittedName>
        <fullName evidence="2">Uncharacterized protein</fullName>
    </submittedName>
</protein>
<keyword evidence="3" id="KW-1185">Reference proteome</keyword>
<feature type="compositionally biased region" description="Polar residues" evidence="1">
    <location>
        <begin position="183"/>
        <end position="192"/>
    </location>
</feature>
<organism evidence="2 3">
    <name type="scientific">Portunus trituberculatus</name>
    <name type="common">Swimming crab</name>
    <name type="synonym">Neptunus trituberculatus</name>
    <dbReference type="NCBI Taxonomy" id="210409"/>
    <lineage>
        <taxon>Eukaryota</taxon>
        <taxon>Metazoa</taxon>
        <taxon>Ecdysozoa</taxon>
        <taxon>Arthropoda</taxon>
        <taxon>Crustacea</taxon>
        <taxon>Multicrustacea</taxon>
        <taxon>Malacostraca</taxon>
        <taxon>Eumalacostraca</taxon>
        <taxon>Eucarida</taxon>
        <taxon>Decapoda</taxon>
        <taxon>Pleocyemata</taxon>
        <taxon>Brachyura</taxon>
        <taxon>Eubrachyura</taxon>
        <taxon>Portunoidea</taxon>
        <taxon>Portunidae</taxon>
        <taxon>Portuninae</taxon>
        <taxon>Portunus</taxon>
    </lineage>
</organism>
<feature type="compositionally biased region" description="Pro residues" evidence="1">
    <location>
        <begin position="164"/>
        <end position="178"/>
    </location>
</feature>
<dbReference type="AlphaFoldDB" id="A0A5B7CIC0"/>
<evidence type="ECO:0000313" key="3">
    <source>
        <dbReference type="Proteomes" id="UP000324222"/>
    </source>
</evidence>
<comment type="caution">
    <text evidence="2">The sequence shown here is derived from an EMBL/GenBank/DDBJ whole genome shotgun (WGS) entry which is preliminary data.</text>
</comment>
<evidence type="ECO:0000256" key="1">
    <source>
        <dbReference type="SAM" id="MobiDB-lite"/>
    </source>
</evidence>
<reference evidence="2 3" key="1">
    <citation type="submission" date="2019-05" db="EMBL/GenBank/DDBJ databases">
        <title>Another draft genome of Portunus trituberculatus and its Hox gene families provides insights of decapod evolution.</title>
        <authorList>
            <person name="Jeong J.-H."/>
            <person name="Song I."/>
            <person name="Kim S."/>
            <person name="Choi T."/>
            <person name="Kim D."/>
            <person name="Ryu S."/>
            <person name="Kim W."/>
        </authorList>
    </citation>
    <scope>NUCLEOTIDE SEQUENCE [LARGE SCALE GENOMIC DNA]</scope>
    <source>
        <tissue evidence="2">Muscle</tissue>
    </source>
</reference>
<feature type="compositionally biased region" description="Gly residues" evidence="1">
    <location>
        <begin position="29"/>
        <end position="40"/>
    </location>
</feature>
<feature type="region of interest" description="Disordered" evidence="1">
    <location>
        <begin position="127"/>
        <end position="204"/>
    </location>
</feature>
<accession>A0A5B7CIC0</accession>
<name>A0A5B7CIC0_PORTR</name>
<feature type="compositionally biased region" description="Polar residues" evidence="1">
    <location>
        <begin position="137"/>
        <end position="146"/>
    </location>
</feature>
<dbReference type="Proteomes" id="UP000324222">
    <property type="component" value="Unassembled WGS sequence"/>
</dbReference>
<dbReference type="EMBL" id="VSRR010000053">
    <property type="protein sequence ID" value="MPC09055.1"/>
    <property type="molecule type" value="Genomic_DNA"/>
</dbReference>
<proteinExistence type="predicted"/>
<feature type="region of interest" description="Disordered" evidence="1">
    <location>
        <begin position="26"/>
        <end position="59"/>
    </location>
</feature>
<evidence type="ECO:0000313" key="2">
    <source>
        <dbReference type="EMBL" id="MPC09055.1"/>
    </source>
</evidence>
<gene>
    <name evidence="2" type="ORF">E2C01_001657</name>
</gene>